<evidence type="ECO:0000313" key="2">
    <source>
        <dbReference type="Proteomes" id="UP000838878"/>
    </source>
</evidence>
<evidence type="ECO:0000313" key="1">
    <source>
        <dbReference type="EMBL" id="CAH0725991.1"/>
    </source>
</evidence>
<proteinExistence type="predicted"/>
<reference evidence="1" key="1">
    <citation type="submission" date="2021-12" db="EMBL/GenBank/DDBJ databases">
        <authorList>
            <person name="Martin H S."/>
        </authorList>
    </citation>
    <scope>NUCLEOTIDE SEQUENCE</scope>
</reference>
<dbReference type="AlphaFoldDB" id="A0A8J9UT77"/>
<feature type="non-terminal residue" evidence="1">
    <location>
        <position position="74"/>
    </location>
</feature>
<gene>
    <name evidence="1" type="ORF">BINO364_LOCUS11512</name>
</gene>
<dbReference type="EMBL" id="OV170225">
    <property type="protein sequence ID" value="CAH0725991.1"/>
    <property type="molecule type" value="Genomic_DNA"/>
</dbReference>
<name>A0A8J9UT77_9NEOP</name>
<sequence>MRGGSMVCWKETTSGGAVRSAQAVCGDRRRGMAACVPIHGAPFERQFYYNQNPLRYERALKKFRCATVHSLQYV</sequence>
<protein>
    <submittedName>
        <fullName evidence="1">Uncharacterized protein</fullName>
    </submittedName>
</protein>
<organism evidence="1 2">
    <name type="scientific">Brenthis ino</name>
    <name type="common">lesser marbled fritillary</name>
    <dbReference type="NCBI Taxonomy" id="405034"/>
    <lineage>
        <taxon>Eukaryota</taxon>
        <taxon>Metazoa</taxon>
        <taxon>Ecdysozoa</taxon>
        <taxon>Arthropoda</taxon>
        <taxon>Hexapoda</taxon>
        <taxon>Insecta</taxon>
        <taxon>Pterygota</taxon>
        <taxon>Neoptera</taxon>
        <taxon>Endopterygota</taxon>
        <taxon>Lepidoptera</taxon>
        <taxon>Glossata</taxon>
        <taxon>Ditrysia</taxon>
        <taxon>Papilionoidea</taxon>
        <taxon>Nymphalidae</taxon>
        <taxon>Heliconiinae</taxon>
        <taxon>Argynnini</taxon>
        <taxon>Brenthis</taxon>
    </lineage>
</organism>
<keyword evidence="2" id="KW-1185">Reference proteome</keyword>
<accession>A0A8J9UT77</accession>
<dbReference type="Proteomes" id="UP000838878">
    <property type="component" value="Chromosome 5"/>
</dbReference>